<feature type="region of interest" description="Disordered" evidence="1">
    <location>
        <begin position="69"/>
        <end position="179"/>
    </location>
</feature>
<proteinExistence type="predicted"/>
<accession>A0A8K0R1Z3</accession>
<feature type="region of interest" description="Disordered" evidence="1">
    <location>
        <begin position="262"/>
        <end position="302"/>
    </location>
</feature>
<evidence type="ECO:0000256" key="2">
    <source>
        <dbReference type="SAM" id="Phobius"/>
    </source>
</evidence>
<dbReference type="OrthoDB" id="10516332at2759"/>
<reference evidence="3" key="1">
    <citation type="journal article" date="2021" name="Nat. Commun.">
        <title>Genetic determinants of endophytism in the Arabidopsis root mycobiome.</title>
        <authorList>
            <person name="Mesny F."/>
            <person name="Miyauchi S."/>
            <person name="Thiergart T."/>
            <person name="Pickel B."/>
            <person name="Atanasova L."/>
            <person name="Karlsson M."/>
            <person name="Huettel B."/>
            <person name="Barry K.W."/>
            <person name="Haridas S."/>
            <person name="Chen C."/>
            <person name="Bauer D."/>
            <person name="Andreopoulos W."/>
            <person name="Pangilinan J."/>
            <person name="LaButti K."/>
            <person name="Riley R."/>
            <person name="Lipzen A."/>
            <person name="Clum A."/>
            <person name="Drula E."/>
            <person name="Henrissat B."/>
            <person name="Kohler A."/>
            <person name="Grigoriev I.V."/>
            <person name="Martin F.M."/>
            <person name="Hacquard S."/>
        </authorList>
    </citation>
    <scope>NUCLEOTIDE SEQUENCE</scope>
    <source>
        <strain evidence="3">MPI-SDFR-AT-0120</strain>
    </source>
</reference>
<organism evidence="3 4">
    <name type="scientific">Paraphoma chrysanthemicola</name>
    <dbReference type="NCBI Taxonomy" id="798071"/>
    <lineage>
        <taxon>Eukaryota</taxon>
        <taxon>Fungi</taxon>
        <taxon>Dikarya</taxon>
        <taxon>Ascomycota</taxon>
        <taxon>Pezizomycotina</taxon>
        <taxon>Dothideomycetes</taxon>
        <taxon>Pleosporomycetidae</taxon>
        <taxon>Pleosporales</taxon>
        <taxon>Pleosporineae</taxon>
        <taxon>Phaeosphaeriaceae</taxon>
        <taxon>Paraphoma</taxon>
    </lineage>
</organism>
<keyword evidence="4" id="KW-1185">Reference proteome</keyword>
<dbReference type="EMBL" id="JAGMVJ010000012">
    <property type="protein sequence ID" value="KAH7084416.1"/>
    <property type="molecule type" value="Genomic_DNA"/>
</dbReference>
<name>A0A8K0R1Z3_9PLEO</name>
<feature type="compositionally biased region" description="Low complexity" evidence="1">
    <location>
        <begin position="115"/>
        <end position="171"/>
    </location>
</feature>
<evidence type="ECO:0000313" key="4">
    <source>
        <dbReference type="Proteomes" id="UP000813461"/>
    </source>
</evidence>
<protein>
    <recommendedName>
        <fullName evidence="5">Mid2 domain-containing protein</fullName>
    </recommendedName>
</protein>
<dbReference type="Proteomes" id="UP000813461">
    <property type="component" value="Unassembled WGS sequence"/>
</dbReference>
<keyword evidence="2" id="KW-0812">Transmembrane</keyword>
<gene>
    <name evidence="3" type="ORF">FB567DRAFT_604253</name>
</gene>
<evidence type="ECO:0000313" key="3">
    <source>
        <dbReference type="EMBL" id="KAH7084416.1"/>
    </source>
</evidence>
<keyword evidence="2" id="KW-1133">Transmembrane helix</keyword>
<dbReference type="AlphaFoldDB" id="A0A8K0R1Z3"/>
<feature type="transmembrane region" description="Helical" evidence="2">
    <location>
        <begin position="186"/>
        <end position="211"/>
    </location>
</feature>
<sequence length="302" mass="31964">MYLPISNNLAPTNNVAKSETFGLEDSSVTLRLGSTRSLVARQEAWIPSFTPRQTSTALPTIIISVEPRSSTSTIPESSIQSHASSSSTPARPVSSSDSDPWITGSRSTTRDITRTIDITIPSNSVTSSTQTNPTTTTTSTESFSFSSNEKTPSSTPLPTTTATSQPSATSTNEPFSKENGKHIGSIAGIVVGSIIGAILIGLLIYTISALYRGIDVCNCFGGGGRKDKKKAVDQKYVPPHPGQLYPMSGIGAAPRLEDIPRPLVSPRRFTGDGKVRLKGGKKTPGQRGLDTIPEVESVVSNR</sequence>
<evidence type="ECO:0008006" key="5">
    <source>
        <dbReference type="Google" id="ProtNLM"/>
    </source>
</evidence>
<feature type="compositionally biased region" description="Low complexity" evidence="1">
    <location>
        <begin position="77"/>
        <end position="107"/>
    </location>
</feature>
<comment type="caution">
    <text evidence="3">The sequence shown here is derived from an EMBL/GenBank/DDBJ whole genome shotgun (WGS) entry which is preliminary data.</text>
</comment>
<evidence type="ECO:0000256" key="1">
    <source>
        <dbReference type="SAM" id="MobiDB-lite"/>
    </source>
</evidence>
<keyword evidence="2" id="KW-0472">Membrane</keyword>